<keyword evidence="2" id="KW-1185">Reference proteome</keyword>
<evidence type="ECO:0000313" key="2">
    <source>
        <dbReference type="Proteomes" id="UP000318437"/>
    </source>
</evidence>
<name>A0A5C6D3H0_9BACT</name>
<accession>A0A5C6D3H0</accession>
<comment type="caution">
    <text evidence="1">The sequence shown here is derived from an EMBL/GenBank/DDBJ whole genome shotgun (WGS) entry which is preliminary data.</text>
</comment>
<dbReference type="AlphaFoldDB" id="A0A5C6D3H0"/>
<evidence type="ECO:0000313" key="1">
    <source>
        <dbReference type="EMBL" id="TWU30207.1"/>
    </source>
</evidence>
<sequence>MSFEAREACRMGACTHLLLTTNLWVRAPILQIWKGIKIQSNTIADGTAVETAESGTVQEFDRHLRLLSRLNIPCTNGLPSD</sequence>
<organism evidence="1 2">
    <name type="scientific">Bythopirellula polymerisocia</name>
    <dbReference type="NCBI Taxonomy" id="2528003"/>
    <lineage>
        <taxon>Bacteria</taxon>
        <taxon>Pseudomonadati</taxon>
        <taxon>Planctomycetota</taxon>
        <taxon>Planctomycetia</taxon>
        <taxon>Pirellulales</taxon>
        <taxon>Lacipirellulaceae</taxon>
        <taxon>Bythopirellula</taxon>
    </lineage>
</organism>
<proteinExistence type="predicted"/>
<dbReference type="Proteomes" id="UP000318437">
    <property type="component" value="Unassembled WGS sequence"/>
</dbReference>
<dbReference type="EMBL" id="SJPS01000001">
    <property type="protein sequence ID" value="TWU30207.1"/>
    <property type="molecule type" value="Genomic_DNA"/>
</dbReference>
<reference evidence="1 2" key="1">
    <citation type="submission" date="2019-02" db="EMBL/GenBank/DDBJ databases">
        <title>Deep-cultivation of Planctomycetes and their phenomic and genomic characterization uncovers novel biology.</title>
        <authorList>
            <person name="Wiegand S."/>
            <person name="Jogler M."/>
            <person name="Boedeker C."/>
            <person name="Pinto D."/>
            <person name="Vollmers J."/>
            <person name="Rivas-Marin E."/>
            <person name="Kohn T."/>
            <person name="Peeters S.H."/>
            <person name="Heuer A."/>
            <person name="Rast P."/>
            <person name="Oberbeckmann S."/>
            <person name="Bunk B."/>
            <person name="Jeske O."/>
            <person name="Meyerdierks A."/>
            <person name="Storesund J.E."/>
            <person name="Kallscheuer N."/>
            <person name="Luecker S."/>
            <person name="Lage O.M."/>
            <person name="Pohl T."/>
            <person name="Merkel B.J."/>
            <person name="Hornburger P."/>
            <person name="Mueller R.-W."/>
            <person name="Bruemmer F."/>
            <person name="Labrenz M."/>
            <person name="Spormann A.M."/>
            <person name="Op Den Camp H."/>
            <person name="Overmann J."/>
            <person name="Amann R."/>
            <person name="Jetten M.S.M."/>
            <person name="Mascher T."/>
            <person name="Medema M.H."/>
            <person name="Devos D.P."/>
            <person name="Kaster A.-K."/>
            <person name="Ovreas L."/>
            <person name="Rohde M."/>
            <person name="Galperin M.Y."/>
            <person name="Jogler C."/>
        </authorList>
    </citation>
    <scope>NUCLEOTIDE SEQUENCE [LARGE SCALE GENOMIC DNA]</scope>
    <source>
        <strain evidence="1 2">Pla144</strain>
    </source>
</reference>
<gene>
    <name evidence="1" type="ORF">Pla144_09930</name>
</gene>
<protein>
    <submittedName>
        <fullName evidence="1">Uncharacterized protein</fullName>
    </submittedName>
</protein>